<evidence type="ECO:0000256" key="3">
    <source>
        <dbReference type="ARBA" id="ARBA00022989"/>
    </source>
</evidence>
<protein>
    <submittedName>
        <fullName evidence="6">LrgB family protein</fullName>
    </submittedName>
</protein>
<dbReference type="InterPro" id="IPR007300">
    <property type="entry name" value="CidB/LrgB"/>
</dbReference>
<evidence type="ECO:0000256" key="4">
    <source>
        <dbReference type="ARBA" id="ARBA00023136"/>
    </source>
</evidence>
<sequence>IGMVAGSATAVITGWEFATLLGIYGPLRLSLMPRAISTPVGINVSKDIGGISDLTAIFVIITGILGSLLGEFLMRRLPLRSAMARGAMMGVAAHAAGTAKEHDVGAEEGTIAGMRRILVGMVNVVAAEIFTFLR</sequence>
<feature type="non-terminal residue" evidence="6">
    <location>
        <position position="1"/>
    </location>
</feature>
<comment type="subcellular location">
    <subcellularLocation>
        <location evidence="1">Membrane</location>
        <topology evidence="1">Multi-pass membrane protein</topology>
    </subcellularLocation>
</comment>
<proteinExistence type="predicted"/>
<keyword evidence="3 5" id="KW-1133">Transmembrane helix</keyword>
<evidence type="ECO:0000256" key="2">
    <source>
        <dbReference type="ARBA" id="ARBA00022692"/>
    </source>
</evidence>
<organism evidence="6 7">
    <name type="scientific">Oceanidesulfovibrio marinus</name>
    <dbReference type="NCBI Taxonomy" id="370038"/>
    <lineage>
        <taxon>Bacteria</taxon>
        <taxon>Pseudomonadati</taxon>
        <taxon>Thermodesulfobacteriota</taxon>
        <taxon>Desulfovibrionia</taxon>
        <taxon>Desulfovibrionales</taxon>
        <taxon>Desulfovibrionaceae</taxon>
        <taxon>Oceanidesulfovibrio</taxon>
    </lineage>
</organism>
<accession>A0A6P1ZDX9</accession>
<reference evidence="6 7" key="1">
    <citation type="submission" date="2018-06" db="EMBL/GenBank/DDBJ databases">
        <title>Complete genome of Desulfovibrio marinus P48SEP.</title>
        <authorList>
            <person name="Crispim J.S."/>
            <person name="Vidigal P.M.P."/>
            <person name="Silva L.C.F."/>
            <person name="Araujo L.C."/>
            <person name="Laguardia C.N."/>
            <person name="Dias R.S."/>
            <person name="Sousa M.P."/>
            <person name="Paula S.O."/>
            <person name="Silva C."/>
        </authorList>
    </citation>
    <scope>NUCLEOTIDE SEQUENCE [LARGE SCALE GENOMIC DNA]</scope>
    <source>
        <strain evidence="6 7">P48SEP</strain>
    </source>
</reference>
<evidence type="ECO:0000256" key="5">
    <source>
        <dbReference type="SAM" id="Phobius"/>
    </source>
</evidence>
<keyword evidence="2 5" id="KW-0812">Transmembrane</keyword>
<dbReference type="Pfam" id="PF04172">
    <property type="entry name" value="LrgB"/>
    <property type="match status" value="1"/>
</dbReference>
<feature type="transmembrane region" description="Helical" evidence="5">
    <location>
        <begin position="54"/>
        <end position="74"/>
    </location>
</feature>
<dbReference type="EMBL" id="QMIF01000103">
    <property type="protein sequence ID" value="TVM28646.1"/>
    <property type="molecule type" value="Genomic_DNA"/>
</dbReference>
<dbReference type="PANTHER" id="PTHR30249">
    <property type="entry name" value="PUTATIVE SEROTONIN TRANSPORTER"/>
    <property type="match status" value="1"/>
</dbReference>
<dbReference type="PANTHER" id="PTHR30249:SF16">
    <property type="entry name" value="INNER MEMBRANE PROTEIN"/>
    <property type="match status" value="1"/>
</dbReference>
<dbReference type="RefSeq" id="WP_144307552.1">
    <property type="nucleotide sequence ID" value="NZ_QMIF01000103.1"/>
</dbReference>
<dbReference type="Proteomes" id="UP000434052">
    <property type="component" value="Unassembled WGS sequence"/>
</dbReference>
<gene>
    <name evidence="6" type="ORF">DQK91_22230</name>
</gene>
<keyword evidence="4 5" id="KW-0472">Membrane</keyword>
<evidence type="ECO:0000313" key="7">
    <source>
        <dbReference type="Proteomes" id="UP000434052"/>
    </source>
</evidence>
<name>A0A6P1ZDX9_9BACT</name>
<comment type="caution">
    <text evidence="6">The sequence shown here is derived from an EMBL/GenBank/DDBJ whole genome shotgun (WGS) entry which is preliminary data.</text>
</comment>
<dbReference type="GO" id="GO:0016020">
    <property type="term" value="C:membrane"/>
    <property type="evidence" value="ECO:0007669"/>
    <property type="project" value="UniProtKB-SubCell"/>
</dbReference>
<dbReference type="AlphaFoldDB" id="A0A6P1ZDX9"/>
<evidence type="ECO:0000256" key="1">
    <source>
        <dbReference type="ARBA" id="ARBA00004141"/>
    </source>
</evidence>
<evidence type="ECO:0000313" key="6">
    <source>
        <dbReference type="EMBL" id="TVM28646.1"/>
    </source>
</evidence>